<organism evidence="1 2">
    <name type="scientific">Alternaria panax</name>
    <dbReference type="NCBI Taxonomy" id="48097"/>
    <lineage>
        <taxon>Eukaryota</taxon>
        <taxon>Fungi</taxon>
        <taxon>Dikarya</taxon>
        <taxon>Ascomycota</taxon>
        <taxon>Pezizomycotina</taxon>
        <taxon>Dothideomycetes</taxon>
        <taxon>Pleosporomycetidae</taxon>
        <taxon>Pleosporales</taxon>
        <taxon>Pleosporineae</taxon>
        <taxon>Pleosporaceae</taxon>
        <taxon>Alternaria</taxon>
        <taxon>Alternaria sect. Panax</taxon>
    </lineage>
</organism>
<dbReference type="Proteomes" id="UP001199106">
    <property type="component" value="Unassembled WGS sequence"/>
</dbReference>
<evidence type="ECO:0000313" key="2">
    <source>
        <dbReference type="Proteomes" id="UP001199106"/>
    </source>
</evidence>
<keyword evidence="2" id="KW-1185">Reference proteome</keyword>
<protein>
    <submittedName>
        <fullName evidence="1">Uncharacterized protein</fullName>
    </submittedName>
</protein>
<comment type="caution">
    <text evidence="1">The sequence shown here is derived from an EMBL/GenBank/DDBJ whole genome shotgun (WGS) entry which is preliminary data.</text>
</comment>
<dbReference type="AlphaFoldDB" id="A0AAD4IJV7"/>
<name>A0AAD4IJV7_9PLEO</name>
<sequence>MTIHANLIPGSIPSSAIPLHIYNLPQHLQAQPQLVRLACQSCLITLVTSSKPGVSDGTVKGFARAFVEDEFYKRNSSYGVNPPFRRAVNILTFLINHATRKSINAFKDSGYNEGKEIDMFDNHKDIQKY</sequence>
<reference evidence="1" key="1">
    <citation type="submission" date="2021-07" db="EMBL/GenBank/DDBJ databases">
        <title>Genome Resource of American Ginseng Black Spot Pathogen Alternaria panax.</title>
        <authorList>
            <person name="Qiu C."/>
            <person name="Wang W."/>
            <person name="Liu Z."/>
        </authorList>
    </citation>
    <scope>NUCLEOTIDE SEQUENCE</scope>
    <source>
        <strain evidence="1">BNCC115425</strain>
    </source>
</reference>
<accession>A0AAD4IJV7</accession>
<gene>
    <name evidence="1" type="ORF">G6011_01023</name>
</gene>
<dbReference type="EMBL" id="JAANER010000001">
    <property type="protein sequence ID" value="KAG9195902.1"/>
    <property type="molecule type" value="Genomic_DNA"/>
</dbReference>
<evidence type="ECO:0000313" key="1">
    <source>
        <dbReference type="EMBL" id="KAG9195902.1"/>
    </source>
</evidence>
<proteinExistence type="predicted"/>